<evidence type="ECO:0000313" key="3">
    <source>
        <dbReference type="Proteomes" id="UP000282002"/>
    </source>
</evidence>
<dbReference type="OrthoDB" id="7843421at2"/>
<dbReference type="InterPro" id="IPR049625">
    <property type="entry name" value="Glyco_transf_61_cat"/>
</dbReference>
<dbReference type="EMBL" id="CP034328">
    <property type="protein sequence ID" value="AZL59612.1"/>
    <property type="molecule type" value="Genomic_DNA"/>
</dbReference>
<dbReference type="RefSeq" id="WP_125325807.1">
    <property type="nucleotide sequence ID" value="NZ_CP034328.1"/>
</dbReference>
<reference evidence="2 3" key="1">
    <citation type="submission" date="2018-12" db="EMBL/GenBank/DDBJ databases">
        <title>Complete genome sequencing of Tabrizicola sp. K13M18.</title>
        <authorList>
            <person name="Bae J.-W."/>
        </authorList>
    </citation>
    <scope>NUCLEOTIDE SEQUENCE [LARGE SCALE GENOMIC DNA]</scope>
    <source>
        <strain evidence="2 3">K13M18</strain>
    </source>
</reference>
<dbReference type="KEGG" id="taw:EI545_12675"/>
<protein>
    <submittedName>
        <fullName evidence="2">Glycosyltransferase family 61 protein</fullName>
    </submittedName>
</protein>
<keyword evidence="3" id="KW-1185">Reference proteome</keyword>
<organism evidence="2 3">
    <name type="scientific">Tabrizicola piscis</name>
    <dbReference type="NCBI Taxonomy" id="2494374"/>
    <lineage>
        <taxon>Bacteria</taxon>
        <taxon>Pseudomonadati</taxon>
        <taxon>Pseudomonadota</taxon>
        <taxon>Alphaproteobacteria</taxon>
        <taxon>Rhodobacterales</taxon>
        <taxon>Paracoccaceae</taxon>
        <taxon>Tabrizicola</taxon>
    </lineage>
</organism>
<accession>A0A3S8U7D9</accession>
<keyword evidence="2" id="KW-0808">Transferase</keyword>
<gene>
    <name evidence="2" type="ORF">EI545_12675</name>
</gene>
<dbReference type="AlphaFoldDB" id="A0A3S8U7D9"/>
<dbReference type="Pfam" id="PF04577">
    <property type="entry name" value="Glyco_transf_61"/>
    <property type="match status" value="1"/>
</dbReference>
<sequence>MMATYNKTGMTDRFLVLKDAVVCPPDAEGRCGVLDADGKFVDFSLDYLRPRRARVPPDPALLDQPLERLAGRHLFAGPLHPHFGHFLLESTPRLWVLGVDPDPIESVLFIPFGPNSIWRARKAYRPLLEIFCGDRPLEAISTPTRVETLVVPDPGFGHEARMVGSAHYRSFMRGRVAAEITPDGPERLYISRSGLNDNRGGILGETIIEEVLASNGYEIFHPQRNSARVQLARYAAARQIVALDGSALHMAAYAVQPDCRIGMIARRRSDILPRLANQLKLFSGAEVHTLDCLVANWVKAGSTRIDYSSIGEVDLVALFARMQADGFIESVPDGIAITPEAIGAERPSLEGMERLAFRGGAGAD</sequence>
<dbReference type="GO" id="GO:0016757">
    <property type="term" value="F:glycosyltransferase activity"/>
    <property type="evidence" value="ECO:0007669"/>
    <property type="project" value="InterPro"/>
</dbReference>
<feature type="domain" description="Glycosyltransferase 61 catalytic" evidence="1">
    <location>
        <begin position="83"/>
        <end position="260"/>
    </location>
</feature>
<dbReference type="Proteomes" id="UP000282002">
    <property type="component" value="Chromosome"/>
</dbReference>
<evidence type="ECO:0000313" key="2">
    <source>
        <dbReference type="EMBL" id="AZL59612.1"/>
    </source>
</evidence>
<evidence type="ECO:0000259" key="1">
    <source>
        <dbReference type="Pfam" id="PF04577"/>
    </source>
</evidence>
<name>A0A3S8U7D9_9RHOB</name>
<proteinExistence type="predicted"/>